<evidence type="ECO:0000256" key="10">
    <source>
        <dbReference type="ARBA" id="ARBA00069583"/>
    </source>
</evidence>
<evidence type="ECO:0000313" key="15">
    <source>
        <dbReference type="Proteomes" id="UP000195570"/>
    </source>
</evidence>
<dbReference type="GO" id="GO:0032217">
    <property type="term" value="F:riboflavin transmembrane transporter activity"/>
    <property type="evidence" value="ECO:0007669"/>
    <property type="project" value="UniProtKB-ARBA"/>
</dbReference>
<feature type="transmembrane region" description="Helical" evidence="13">
    <location>
        <begin position="439"/>
        <end position="464"/>
    </location>
</feature>
<keyword evidence="7" id="KW-0325">Glycoprotein</keyword>
<comment type="function">
    <text evidence="8">Transporter involved in riboflavin (vitamin B2) uptake. Also transports FMN and FAD.</text>
</comment>
<accession>A0A1G4ID24</accession>
<organism evidence="14 15">
    <name type="scientific">Trypanosoma equiperdum</name>
    <dbReference type="NCBI Taxonomy" id="5694"/>
    <lineage>
        <taxon>Eukaryota</taxon>
        <taxon>Discoba</taxon>
        <taxon>Euglenozoa</taxon>
        <taxon>Kinetoplastea</taxon>
        <taxon>Metakinetoplastina</taxon>
        <taxon>Trypanosomatida</taxon>
        <taxon>Trypanosomatidae</taxon>
        <taxon>Trypanosoma</taxon>
    </lineage>
</organism>
<evidence type="ECO:0000256" key="4">
    <source>
        <dbReference type="ARBA" id="ARBA00022692"/>
    </source>
</evidence>
<evidence type="ECO:0000256" key="13">
    <source>
        <dbReference type="SAM" id="Phobius"/>
    </source>
</evidence>
<dbReference type="Proteomes" id="UP000195570">
    <property type="component" value="Unassembled WGS sequence"/>
</dbReference>
<feature type="transmembrane region" description="Helical" evidence="13">
    <location>
        <begin position="177"/>
        <end position="196"/>
    </location>
</feature>
<feature type="compositionally biased region" description="Polar residues" evidence="12">
    <location>
        <begin position="217"/>
        <end position="230"/>
    </location>
</feature>
<evidence type="ECO:0000256" key="2">
    <source>
        <dbReference type="ARBA" id="ARBA00022448"/>
    </source>
</evidence>
<dbReference type="InterPro" id="IPR052983">
    <property type="entry name" value="MFS_Riboflavin_Transporter"/>
</dbReference>
<evidence type="ECO:0000256" key="8">
    <source>
        <dbReference type="ARBA" id="ARBA00059614"/>
    </source>
</evidence>
<feature type="transmembrane region" description="Helical" evidence="13">
    <location>
        <begin position="86"/>
        <end position="103"/>
    </location>
</feature>
<protein>
    <recommendedName>
        <fullName evidence="10">Riboflavin transporter RibJ</fullName>
    </recommendedName>
    <alternativeName>
        <fullName evidence="11">Riboflavin/flavin transporter</fullName>
    </alternativeName>
</protein>
<dbReference type="FunFam" id="1.20.1250.20:FF:001027">
    <property type="entry name" value="Riboflavin transporter RibJ"/>
    <property type="match status" value="1"/>
</dbReference>
<feature type="transmembrane region" description="Helical" evidence="13">
    <location>
        <begin position="12"/>
        <end position="32"/>
    </location>
</feature>
<dbReference type="VEuPathDB" id="TriTrypDB:TEOVI_000170800"/>
<evidence type="ECO:0000256" key="6">
    <source>
        <dbReference type="ARBA" id="ARBA00023136"/>
    </source>
</evidence>
<feature type="compositionally biased region" description="Basic and acidic residues" evidence="12">
    <location>
        <begin position="244"/>
        <end position="255"/>
    </location>
</feature>
<evidence type="ECO:0000256" key="5">
    <source>
        <dbReference type="ARBA" id="ARBA00022989"/>
    </source>
</evidence>
<keyword evidence="2" id="KW-0813">Transport</keyword>
<keyword evidence="3" id="KW-1003">Cell membrane</keyword>
<comment type="caution">
    <text evidence="14">The sequence shown here is derived from an EMBL/GenBank/DDBJ whole genome shotgun (WGS) entry which is preliminary data.</text>
</comment>
<dbReference type="SUPFAM" id="SSF103473">
    <property type="entry name" value="MFS general substrate transporter"/>
    <property type="match status" value="1"/>
</dbReference>
<sequence length="547" mass="58408">MLPSFTRKPADHPIGYLVALSGLLMQLMSYGIDNSYSIFSEDMHNDPSLGFPSITAISLGNSVSLGLSPAFGVLAGFCVDRLPPRFMMALSTILLFTGLWISSTLAANIYVVTFTYCLFASIGTACMLSPGAAATSSWFNRYQGLAMGINFAGGGIGSAIIPPLAGKWVVAYGWRKAFQLMSIFCAIGVLATALSARRREPKRDDSSADDETREGNKSGNGSSVTRSNEPATVGGEGAANNGHNEGKEDVREMGRKNGSHTNTSKVPPNGRGVGTNQQNGNDGEGLDVTEQSQRNNTFASAIDVDMDTSMDADEPQVIRSLHTHKLTPWELFLSMFTLPFMGNFLCWFIYSWAFYSLIYAAVPYISSMGKPGTVYAGVPPIPTDVAATLFTFYGVFQVVGSVLVGWLASLVTAEFAYVFCATVGGIGCGLLALGRSYVAFALLLCIIGFCMAGMFAVMPTLIATHLYGPNLGFYFGAVFLAGVVGGFVAPPMQATIQLRNNGSYAFVCVVMSVSMTLSALVCYATLWRSKRSGIVLAARKTKLVEIM</sequence>
<evidence type="ECO:0000313" key="14">
    <source>
        <dbReference type="EMBL" id="SCU70138.1"/>
    </source>
</evidence>
<feature type="transmembrane region" description="Helical" evidence="13">
    <location>
        <begin position="344"/>
        <end position="365"/>
    </location>
</feature>
<gene>
    <name evidence="14" type="ORF">TEOVI_000170800</name>
</gene>
<feature type="transmembrane region" description="Helical" evidence="13">
    <location>
        <begin position="145"/>
        <end position="165"/>
    </location>
</feature>
<name>A0A1G4ID24_TRYEQ</name>
<dbReference type="InterPro" id="IPR036259">
    <property type="entry name" value="MFS_trans_sf"/>
</dbReference>
<feature type="transmembrane region" description="Helical" evidence="13">
    <location>
        <begin position="52"/>
        <end position="79"/>
    </location>
</feature>
<dbReference type="RefSeq" id="XP_067081008.1">
    <property type="nucleotide sequence ID" value="XM_067224907.1"/>
</dbReference>
<keyword evidence="6 13" id="KW-0472">Membrane</keyword>
<reference evidence="14" key="1">
    <citation type="submission" date="2016-09" db="EMBL/GenBank/DDBJ databases">
        <authorList>
            <person name="Hebert L."/>
            <person name="Moumen B."/>
        </authorList>
    </citation>
    <scope>NUCLEOTIDE SEQUENCE [LARGE SCALE GENOMIC DNA]</scope>
    <source>
        <strain evidence="14">OVI</strain>
    </source>
</reference>
<proteinExistence type="inferred from homology"/>
<keyword evidence="5 13" id="KW-1133">Transmembrane helix</keyword>
<feature type="transmembrane region" description="Helical" evidence="13">
    <location>
        <begin position="471"/>
        <end position="492"/>
    </location>
</feature>
<dbReference type="EMBL" id="CZPT02001363">
    <property type="protein sequence ID" value="SCU70138.1"/>
    <property type="molecule type" value="Genomic_DNA"/>
</dbReference>
<evidence type="ECO:0000256" key="1">
    <source>
        <dbReference type="ARBA" id="ARBA00004651"/>
    </source>
</evidence>
<dbReference type="GeneID" id="92375648"/>
<dbReference type="PANTHER" id="PTHR43385">
    <property type="entry name" value="RIBOFLAVIN TRANSPORTER RIBJ"/>
    <property type="match status" value="1"/>
</dbReference>
<evidence type="ECO:0000256" key="11">
    <source>
        <dbReference type="ARBA" id="ARBA00078466"/>
    </source>
</evidence>
<dbReference type="Gene3D" id="1.20.1250.20">
    <property type="entry name" value="MFS general substrate transporter like domains"/>
    <property type="match status" value="2"/>
</dbReference>
<feature type="transmembrane region" description="Helical" evidence="13">
    <location>
        <begin position="385"/>
        <end position="408"/>
    </location>
</feature>
<feature type="transmembrane region" description="Helical" evidence="13">
    <location>
        <begin position="415"/>
        <end position="433"/>
    </location>
</feature>
<feature type="transmembrane region" description="Helical" evidence="13">
    <location>
        <begin position="504"/>
        <end position="526"/>
    </location>
</feature>
<feature type="transmembrane region" description="Helical" evidence="13">
    <location>
        <begin position="109"/>
        <end position="133"/>
    </location>
</feature>
<dbReference type="GO" id="GO:0005886">
    <property type="term" value="C:plasma membrane"/>
    <property type="evidence" value="ECO:0007669"/>
    <property type="project" value="UniProtKB-SubCell"/>
</dbReference>
<comment type="subcellular location">
    <subcellularLocation>
        <location evidence="1">Cell membrane</location>
        <topology evidence="1">Multi-pass membrane protein</topology>
    </subcellularLocation>
</comment>
<feature type="region of interest" description="Disordered" evidence="12">
    <location>
        <begin position="198"/>
        <end position="293"/>
    </location>
</feature>
<dbReference type="InterPro" id="IPR011701">
    <property type="entry name" value="MFS"/>
</dbReference>
<evidence type="ECO:0000256" key="9">
    <source>
        <dbReference type="ARBA" id="ARBA00060785"/>
    </source>
</evidence>
<evidence type="ECO:0000256" key="3">
    <source>
        <dbReference type="ARBA" id="ARBA00022475"/>
    </source>
</evidence>
<comment type="similarity">
    <text evidence="9">Belongs to the major facilitator superfamily. RibJ family.</text>
</comment>
<dbReference type="AlphaFoldDB" id="A0A1G4ID24"/>
<keyword evidence="15" id="KW-1185">Reference proteome</keyword>
<evidence type="ECO:0000256" key="12">
    <source>
        <dbReference type="SAM" id="MobiDB-lite"/>
    </source>
</evidence>
<dbReference type="PANTHER" id="PTHR43385:SF1">
    <property type="entry name" value="RIBOFLAVIN TRANSPORTER RIBJ"/>
    <property type="match status" value="1"/>
</dbReference>
<keyword evidence="4 13" id="KW-0812">Transmembrane</keyword>
<evidence type="ECO:0000256" key="7">
    <source>
        <dbReference type="ARBA" id="ARBA00023180"/>
    </source>
</evidence>
<dbReference type="Pfam" id="PF07690">
    <property type="entry name" value="MFS_1"/>
    <property type="match status" value="1"/>
</dbReference>